<keyword evidence="4 8" id="KW-0812">Transmembrane</keyword>
<keyword evidence="7 8" id="KW-0131">Cell cycle</keyword>
<feature type="transmembrane region" description="Helical" evidence="8">
    <location>
        <begin position="27"/>
        <end position="46"/>
    </location>
</feature>
<evidence type="ECO:0000256" key="6">
    <source>
        <dbReference type="ARBA" id="ARBA00023136"/>
    </source>
</evidence>
<evidence type="ECO:0000256" key="9">
    <source>
        <dbReference type="NCBIfam" id="TIGR02209"/>
    </source>
</evidence>
<evidence type="ECO:0000256" key="8">
    <source>
        <dbReference type="HAMAP-Rule" id="MF_00910"/>
    </source>
</evidence>
<dbReference type="PANTHER" id="PTHR37479:SF1">
    <property type="entry name" value="CELL DIVISION PROTEIN FTSL"/>
    <property type="match status" value="1"/>
</dbReference>
<comment type="subunit">
    <text evidence="8">Part of a complex composed of FtsB, FtsL and FtsQ.</text>
</comment>
<evidence type="ECO:0000256" key="3">
    <source>
        <dbReference type="ARBA" id="ARBA00022618"/>
    </source>
</evidence>
<proteinExistence type="inferred from homology"/>
<dbReference type="NCBIfam" id="TIGR02209">
    <property type="entry name" value="ftsL_broad"/>
    <property type="match status" value="1"/>
</dbReference>
<dbReference type="HAMAP" id="MF_00910">
    <property type="entry name" value="FtsL"/>
    <property type="match status" value="1"/>
</dbReference>
<keyword evidence="3 8" id="KW-0132">Cell division</keyword>
<comment type="subcellular location">
    <subcellularLocation>
        <location evidence="8">Cell inner membrane</location>
        <topology evidence="8">Single-pass type II membrane protein</topology>
    </subcellularLocation>
    <subcellularLocation>
        <location evidence="1">Cell membrane</location>
        <topology evidence="1">Single-pass type II membrane protein</topology>
    </subcellularLocation>
    <text evidence="8">Localizes to the division septum where it forms a ring structure.</text>
</comment>
<evidence type="ECO:0000313" key="10">
    <source>
        <dbReference type="EMBL" id="CCD05068.1"/>
    </source>
</evidence>
<name>A0AAV2UV08_LEGPN</name>
<dbReference type="GO" id="GO:0005886">
    <property type="term" value="C:plasma membrane"/>
    <property type="evidence" value="ECO:0007669"/>
    <property type="project" value="UniProtKB-SubCell"/>
</dbReference>
<keyword evidence="5 8" id="KW-1133">Transmembrane helix</keyword>
<reference evidence="10 11" key="1">
    <citation type="submission" date="2011-07" db="EMBL/GenBank/DDBJ databases">
        <authorList>
            <person name="Genoscope - CEA"/>
        </authorList>
    </citation>
    <scope>NUCLEOTIDE SEQUENCE [LARGE SCALE GENOMIC DNA]</scope>
    <source>
        <strain evidence="11">lorraine</strain>
    </source>
</reference>
<dbReference type="KEGG" id="lpo:LPO_0999"/>
<comment type="similarity">
    <text evidence="8">Belongs to the FtsL family.</text>
</comment>
<evidence type="ECO:0000313" key="11">
    <source>
        <dbReference type="Proteomes" id="UP000010102"/>
    </source>
</evidence>
<comment type="function">
    <text evidence="8">Essential cell division protein. May link together the upstream cell division proteins, which are predominantly cytoplasmic, with the downstream cell division proteins, which are predominantly periplasmic.</text>
</comment>
<keyword evidence="8" id="KW-0997">Cell inner membrane</keyword>
<protein>
    <recommendedName>
        <fullName evidence="8 9">Cell division protein FtsL</fullName>
    </recommendedName>
</protein>
<dbReference type="EMBL" id="FQ958210">
    <property type="protein sequence ID" value="CCD05068.1"/>
    <property type="molecule type" value="Genomic_DNA"/>
</dbReference>
<accession>A0AAV2UV08</accession>
<dbReference type="Proteomes" id="UP000010102">
    <property type="component" value="Chromosome"/>
</dbReference>
<dbReference type="Pfam" id="PF04999">
    <property type="entry name" value="FtsL"/>
    <property type="match status" value="1"/>
</dbReference>
<keyword evidence="2 8" id="KW-1003">Cell membrane</keyword>
<dbReference type="InterPro" id="IPR011922">
    <property type="entry name" value="Cell_div_FtsL"/>
</dbReference>
<dbReference type="GO" id="GO:0032153">
    <property type="term" value="C:cell division site"/>
    <property type="evidence" value="ECO:0007669"/>
    <property type="project" value="UniProtKB-UniRule"/>
</dbReference>
<organism evidence="10 11">
    <name type="scientific">Legionella pneumophila subsp. pneumophila</name>
    <dbReference type="NCBI Taxonomy" id="91891"/>
    <lineage>
        <taxon>Bacteria</taxon>
        <taxon>Pseudomonadati</taxon>
        <taxon>Pseudomonadota</taxon>
        <taxon>Gammaproteobacteria</taxon>
        <taxon>Legionellales</taxon>
        <taxon>Legionellaceae</taxon>
        <taxon>Legionella</taxon>
    </lineage>
</organism>
<evidence type="ECO:0000256" key="5">
    <source>
        <dbReference type="ARBA" id="ARBA00022989"/>
    </source>
</evidence>
<evidence type="ECO:0000256" key="1">
    <source>
        <dbReference type="ARBA" id="ARBA00004401"/>
    </source>
</evidence>
<evidence type="ECO:0000256" key="4">
    <source>
        <dbReference type="ARBA" id="ARBA00022692"/>
    </source>
</evidence>
<dbReference type="RefSeq" id="WP_014841266.1">
    <property type="nucleotide sequence ID" value="NC_018139.1"/>
</dbReference>
<dbReference type="AlphaFoldDB" id="A0AAV2UV08"/>
<gene>
    <name evidence="8 10" type="primary">ftsL</name>
    <name evidence="10" type="ORF">LPO_0999</name>
</gene>
<evidence type="ECO:0000256" key="2">
    <source>
        <dbReference type="ARBA" id="ARBA00022475"/>
    </source>
</evidence>
<sequence>MNAAAKVINQGNLFNGQLADMQMSKSLYMLIVLLAAVLVSAFAVIYSTNSYRLTLSQVQQEEQQTHFLQLQWGQLLLEQASLATPARVEELAREKLGMTLPTSANTYLLHHSISESFWRS</sequence>
<dbReference type="GO" id="GO:0043093">
    <property type="term" value="P:FtsZ-dependent cytokinesis"/>
    <property type="evidence" value="ECO:0007669"/>
    <property type="project" value="UniProtKB-UniRule"/>
</dbReference>
<evidence type="ECO:0000256" key="7">
    <source>
        <dbReference type="ARBA" id="ARBA00023306"/>
    </source>
</evidence>
<dbReference type="PANTHER" id="PTHR37479">
    <property type="entry name" value="CELL DIVISION PROTEIN FTSL"/>
    <property type="match status" value="1"/>
</dbReference>
<keyword evidence="6 8" id="KW-0472">Membrane</keyword>